<dbReference type="Pfam" id="PF00085">
    <property type="entry name" value="Thioredoxin"/>
    <property type="match status" value="1"/>
</dbReference>
<dbReference type="Gene3D" id="3.40.30.10">
    <property type="entry name" value="Glutaredoxin"/>
    <property type="match status" value="1"/>
</dbReference>
<sequence length="124" mass="13997">MSQLPILTELRDKEHLYELLQSNPGLLVIKFGAEWCGPCKAIEETVKKYFQNSPSNVQCMVVDIDEHLEVYAFLKTKKVVNGIPVLLCYQKGNLNYIPDDVMIGSNKTEIAAFFERCASRAANV</sequence>
<dbReference type="InterPro" id="IPR036249">
    <property type="entry name" value="Thioredoxin-like_sf"/>
</dbReference>
<organism evidence="2">
    <name type="scientific">viral metagenome</name>
    <dbReference type="NCBI Taxonomy" id="1070528"/>
    <lineage>
        <taxon>unclassified sequences</taxon>
        <taxon>metagenomes</taxon>
        <taxon>organismal metagenomes</taxon>
    </lineage>
</organism>
<dbReference type="PANTHER" id="PTHR10438:SF468">
    <property type="entry name" value="THIOREDOXIN-1-RELATED"/>
    <property type="match status" value="1"/>
</dbReference>
<proteinExistence type="predicted"/>
<accession>A0A6C0H2R1</accession>
<dbReference type="EMBL" id="MN739854">
    <property type="protein sequence ID" value="QHT74670.1"/>
    <property type="molecule type" value="Genomic_DNA"/>
</dbReference>
<evidence type="ECO:0000259" key="1">
    <source>
        <dbReference type="Pfam" id="PF00085"/>
    </source>
</evidence>
<dbReference type="InterPro" id="IPR013766">
    <property type="entry name" value="Thioredoxin_domain"/>
</dbReference>
<evidence type="ECO:0000313" key="2">
    <source>
        <dbReference type="EMBL" id="QHT74670.1"/>
    </source>
</evidence>
<name>A0A6C0H2R1_9ZZZZ</name>
<feature type="domain" description="Thioredoxin" evidence="1">
    <location>
        <begin position="15"/>
        <end position="114"/>
    </location>
</feature>
<reference evidence="2" key="1">
    <citation type="journal article" date="2020" name="Nature">
        <title>Giant virus diversity and host interactions through global metagenomics.</title>
        <authorList>
            <person name="Schulz F."/>
            <person name="Roux S."/>
            <person name="Paez-Espino D."/>
            <person name="Jungbluth S."/>
            <person name="Walsh D.A."/>
            <person name="Denef V.J."/>
            <person name="McMahon K.D."/>
            <person name="Konstantinidis K.T."/>
            <person name="Eloe-Fadrosh E.A."/>
            <person name="Kyrpides N.C."/>
            <person name="Woyke T."/>
        </authorList>
    </citation>
    <scope>NUCLEOTIDE SEQUENCE</scope>
    <source>
        <strain evidence="2">GVMAG-M-3300023179-59</strain>
    </source>
</reference>
<protein>
    <recommendedName>
        <fullName evidence="1">Thioredoxin domain-containing protein</fullName>
    </recommendedName>
</protein>
<dbReference type="InterPro" id="IPR050620">
    <property type="entry name" value="Thioredoxin_H-type-like"/>
</dbReference>
<dbReference type="AlphaFoldDB" id="A0A6C0H2R1"/>
<dbReference type="CDD" id="cd02947">
    <property type="entry name" value="TRX_family"/>
    <property type="match status" value="1"/>
</dbReference>
<dbReference type="SUPFAM" id="SSF52833">
    <property type="entry name" value="Thioredoxin-like"/>
    <property type="match status" value="1"/>
</dbReference>
<dbReference type="PANTHER" id="PTHR10438">
    <property type="entry name" value="THIOREDOXIN"/>
    <property type="match status" value="1"/>
</dbReference>